<sequence>MITSLTIKFSKVWNHPGFRRYFANTAWLFAEKILRMVVGLFVGVWVARYLGPERFGLLSYAQAFVGLFSAIATLGLDGIVVRELVKDESKRDVLLGTSFVLKLLGAFLVFLVLAVAVRFTKNDAFTNLLIFIIASGLIFQSFNVIDLYFQSKVLSKFAVLANTISFLTSSLIKVVLLIIKAPLIAFAVVAVCDTFIAAIGYMFFYSKYGSGAFTKWKFNFEVAKSLLKDSWPLVFSGIVIMIYMRIDQVMIKNMLGDWSVGQYAAAVRLTEVFLFIPVIITKSLMPSVIKAKKISVKLYYDRLQSLYQFLIFIAFIIAVLVFFTRDELISLLYGEAYFKASKILGIYVWSNIFVYMNNASWQWYIAENLQYLASLRLGLGALANVLLNLYTIPRWGIAGAALATLISYSIATYFGNLISKKTIPNFILLTKALFNWNIKKYKDPF</sequence>
<comment type="subcellular location">
    <subcellularLocation>
        <location evidence="1">Membrane</location>
        <topology evidence="1">Multi-pass membrane protein</topology>
    </subcellularLocation>
</comment>
<name>A0A177E731_9BACT</name>
<dbReference type="EMBL" id="LSFI01000044">
    <property type="protein sequence ID" value="OAG27032.1"/>
    <property type="molecule type" value="Genomic_DNA"/>
</dbReference>
<dbReference type="OrthoDB" id="103403at2"/>
<feature type="transmembrane region" description="Helical" evidence="5">
    <location>
        <begin position="266"/>
        <end position="285"/>
    </location>
</feature>
<feature type="transmembrane region" description="Helical" evidence="5">
    <location>
        <begin position="93"/>
        <end position="119"/>
    </location>
</feature>
<evidence type="ECO:0000313" key="7">
    <source>
        <dbReference type="Proteomes" id="UP000076964"/>
    </source>
</evidence>
<protein>
    <submittedName>
        <fullName evidence="6">Flippase</fullName>
    </submittedName>
</protein>
<feature type="transmembrane region" description="Helical" evidence="5">
    <location>
        <begin position="306"/>
        <end position="324"/>
    </location>
</feature>
<dbReference type="GO" id="GO:0016020">
    <property type="term" value="C:membrane"/>
    <property type="evidence" value="ECO:0007669"/>
    <property type="project" value="UniProtKB-SubCell"/>
</dbReference>
<feature type="transmembrane region" description="Helical" evidence="5">
    <location>
        <begin position="184"/>
        <end position="205"/>
    </location>
</feature>
<feature type="transmembrane region" description="Helical" evidence="5">
    <location>
        <begin position="125"/>
        <end position="145"/>
    </location>
</feature>
<dbReference type="PANTHER" id="PTHR43424:SF1">
    <property type="entry name" value="LOCUS PUTATIVE PROTEIN 1-RELATED"/>
    <property type="match status" value="1"/>
</dbReference>
<keyword evidence="3 5" id="KW-1133">Transmembrane helix</keyword>
<accession>A0A177E731</accession>
<feature type="transmembrane region" description="Helical" evidence="5">
    <location>
        <begin position="369"/>
        <end position="389"/>
    </location>
</feature>
<organism evidence="6 7">
    <name type="scientific">Thermodesulfatator autotrophicus</name>
    <dbReference type="NCBI Taxonomy" id="1795632"/>
    <lineage>
        <taxon>Bacteria</taxon>
        <taxon>Pseudomonadati</taxon>
        <taxon>Thermodesulfobacteriota</taxon>
        <taxon>Thermodesulfobacteria</taxon>
        <taxon>Thermodesulfobacteriales</taxon>
        <taxon>Thermodesulfatatoraceae</taxon>
        <taxon>Thermodesulfatator</taxon>
    </lineage>
</organism>
<keyword evidence="7" id="KW-1185">Reference proteome</keyword>
<dbReference type="InterPro" id="IPR052556">
    <property type="entry name" value="PolySynth_Transporter"/>
</dbReference>
<dbReference type="AlphaFoldDB" id="A0A177E731"/>
<evidence type="ECO:0000256" key="5">
    <source>
        <dbReference type="SAM" id="Phobius"/>
    </source>
</evidence>
<keyword evidence="4 5" id="KW-0472">Membrane</keyword>
<feature type="transmembrane region" description="Helical" evidence="5">
    <location>
        <begin position="395"/>
        <end position="414"/>
    </location>
</feature>
<evidence type="ECO:0000256" key="4">
    <source>
        <dbReference type="ARBA" id="ARBA00023136"/>
    </source>
</evidence>
<keyword evidence="2 5" id="KW-0812">Transmembrane</keyword>
<feature type="transmembrane region" description="Helical" evidence="5">
    <location>
        <begin position="226"/>
        <end position="246"/>
    </location>
</feature>
<dbReference type="Proteomes" id="UP000076964">
    <property type="component" value="Unassembled WGS sequence"/>
</dbReference>
<evidence type="ECO:0000313" key="6">
    <source>
        <dbReference type="EMBL" id="OAG27032.1"/>
    </source>
</evidence>
<feature type="transmembrane region" description="Helical" evidence="5">
    <location>
        <begin position="157"/>
        <end position="178"/>
    </location>
</feature>
<proteinExistence type="predicted"/>
<gene>
    <name evidence="6" type="ORF">TH606_09125</name>
</gene>
<feature type="transmembrane region" description="Helical" evidence="5">
    <location>
        <begin position="336"/>
        <end position="357"/>
    </location>
</feature>
<feature type="transmembrane region" description="Helical" evidence="5">
    <location>
        <begin position="59"/>
        <end position="81"/>
    </location>
</feature>
<dbReference type="InterPro" id="IPR002797">
    <property type="entry name" value="Polysacc_synth"/>
</dbReference>
<dbReference type="Pfam" id="PF01943">
    <property type="entry name" value="Polysacc_synt"/>
    <property type="match status" value="1"/>
</dbReference>
<evidence type="ECO:0000256" key="2">
    <source>
        <dbReference type="ARBA" id="ARBA00022692"/>
    </source>
</evidence>
<evidence type="ECO:0000256" key="1">
    <source>
        <dbReference type="ARBA" id="ARBA00004141"/>
    </source>
</evidence>
<dbReference type="STRING" id="1795632.TH606_09125"/>
<reference evidence="6 7" key="1">
    <citation type="submission" date="2016-02" db="EMBL/GenBank/DDBJ databases">
        <title>Draft genome sequence of Thermodesulfatator sp. S606.</title>
        <authorList>
            <person name="Lai Q."/>
            <person name="Cao J."/>
            <person name="Dupont S."/>
            <person name="Shao Z."/>
            <person name="Jebbar M."/>
            <person name="Alain K."/>
        </authorList>
    </citation>
    <scope>NUCLEOTIDE SEQUENCE [LARGE SCALE GENOMIC DNA]</scope>
    <source>
        <strain evidence="6 7">S606</strain>
    </source>
</reference>
<comment type="caution">
    <text evidence="6">The sequence shown here is derived from an EMBL/GenBank/DDBJ whole genome shotgun (WGS) entry which is preliminary data.</text>
</comment>
<dbReference type="RefSeq" id="WP_068543142.1">
    <property type="nucleotide sequence ID" value="NZ_LSFI01000044.1"/>
</dbReference>
<feature type="transmembrane region" description="Helical" evidence="5">
    <location>
        <begin position="21"/>
        <end position="47"/>
    </location>
</feature>
<evidence type="ECO:0000256" key="3">
    <source>
        <dbReference type="ARBA" id="ARBA00022989"/>
    </source>
</evidence>
<dbReference type="PANTHER" id="PTHR43424">
    <property type="entry name" value="LOCUS PUTATIVE PROTEIN 1-RELATED"/>
    <property type="match status" value="1"/>
</dbReference>
<dbReference type="CDD" id="cd13128">
    <property type="entry name" value="MATE_Wzx_like"/>
    <property type="match status" value="1"/>
</dbReference>